<protein>
    <recommendedName>
        <fullName evidence="3">DUF4286 domain-containing protein</fullName>
    </recommendedName>
</protein>
<keyword evidence="2" id="KW-1185">Reference proteome</keyword>
<accession>A0A0Q9ZMV6</accession>
<dbReference type="AlphaFoldDB" id="A0A0Q9ZMV6"/>
<evidence type="ECO:0000313" key="2">
    <source>
        <dbReference type="Proteomes" id="UP000051643"/>
    </source>
</evidence>
<evidence type="ECO:0008006" key="3">
    <source>
        <dbReference type="Google" id="ProtNLM"/>
    </source>
</evidence>
<comment type="caution">
    <text evidence="1">The sequence shown here is derived from an EMBL/GenBank/DDBJ whole genome shotgun (WGS) entry which is preliminary data.</text>
</comment>
<name>A0A0Q9ZMV6_9FLAO</name>
<dbReference type="RefSeq" id="WP_057480341.1">
    <property type="nucleotide sequence ID" value="NZ_BMWR01000002.1"/>
</dbReference>
<organism evidence="1 2">
    <name type="scientific">Salegentibacter mishustinae</name>
    <dbReference type="NCBI Taxonomy" id="270918"/>
    <lineage>
        <taxon>Bacteria</taxon>
        <taxon>Pseudomonadati</taxon>
        <taxon>Bacteroidota</taxon>
        <taxon>Flavobacteriia</taxon>
        <taxon>Flavobacteriales</taxon>
        <taxon>Flavobacteriaceae</taxon>
        <taxon>Salegentibacter</taxon>
    </lineage>
</organism>
<gene>
    <name evidence="1" type="ORF">APR42_01225</name>
</gene>
<evidence type="ECO:0000313" key="1">
    <source>
        <dbReference type="EMBL" id="KRG30516.1"/>
    </source>
</evidence>
<reference evidence="1" key="1">
    <citation type="submission" date="2015-10" db="EMBL/GenBank/DDBJ databases">
        <title>Draft genome sequence of Salegentibacter mishustinae KCTC 12263.</title>
        <authorList>
            <person name="Lin W."/>
            <person name="Zheng Q."/>
        </authorList>
    </citation>
    <scope>NUCLEOTIDE SEQUENCE [LARGE SCALE GENOMIC DNA]</scope>
    <source>
        <strain evidence="1">KCTC 12263</strain>
    </source>
</reference>
<proteinExistence type="predicted"/>
<sequence>MKLLIVTSVSEFQKEILNIFKMARIEAFSRSEIDGCKNPNKVIATLSWFPGEKGGNESLMFFSFTEKEKIDRLFELVSEFNEKLETNNPIRAAVVNIENFI</sequence>
<dbReference type="Proteomes" id="UP000051643">
    <property type="component" value="Unassembled WGS sequence"/>
</dbReference>
<dbReference type="OrthoDB" id="1524637at2"/>
<dbReference type="EMBL" id="LKTP01000001">
    <property type="protein sequence ID" value="KRG30516.1"/>
    <property type="molecule type" value="Genomic_DNA"/>
</dbReference>
<dbReference type="STRING" id="270918.APR42_01225"/>